<proteinExistence type="predicted"/>
<gene>
    <name evidence="1" type="ORF">SAMN05216191_103302</name>
</gene>
<protein>
    <submittedName>
        <fullName evidence="1">Uncharacterized protein</fullName>
    </submittedName>
</protein>
<evidence type="ECO:0000313" key="1">
    <source>
        <dbReference type="EMBL" id="SDL50235.1"/>
    </source>
</evidence>
<dbReference type="Proteomes" id="UP000182783">
    <property type="component" value="Unassembled WGS sequence"/>
</dbReference>
<name>A0A1G9KLG7_9BACL</name>
<organism evidence="1 2">
    <name type="scientific">Paenibacillus jilunlii</name>
    <dbReference type="NCBI Taxonomy" id="682956"/>
    <lineage>
        <taxon>Bacteria</taxon>
        <taxon>Bacillati</taxon>
        <taxon>Bacillota</taxon>
        <taxon>Bacilli</taxon>
        <taxon>Bacillales</taxon>
        <taxon>Paenibacillaceae</taxon>
        <taxon>Paenibacillus</taxon>
    </lineage>
</organism>
<evidence type="ECO:0000313" key="2">
    <source>
        <dbReference type="Proteomes" id="UP000182783"/>
    </source>
</evidence>
<accession>A0A1G9KLG7</accession>
<dbReference type="EMBL" id="FNGM01000003">
    <property type="protein sequence ID" value="SDL50235.1"/>
    <property type="molecule type" value="Genomic_DNA"/>
</dbReference>
<sequence>MPIIAPFRCSCYTFFMFILIGGFTDGNAELLIS</sequence>
<reference evidence="1 2" key="1">
    <citation type="submission" date="2016-10" db="EMBL/GenBank/DDBJ databases">
        <authorList>
            <person name="de Groot N.N."/>
        </authorList>
    </citation>
    <scope>NUCLEOTIDE SEQUENCE [LARGE SCALE GENOMIC DNA]</scope>
    <source>
        <strain evidence="1 2">CGMCC 1.10239</strain>
    </source>
</reference>
<dbReference type="AlphaFoldDB" id="A0A1G9KLG7"/>